<dbReference type="EMBL" id="JABCQO010000029">
    <property type="protein sequence ID" value="MBF0877969.1"/>
    <property type="molecule type" value="Genomic_DNA"/>
</dbReference>
<gene>
    <name evidence="5" type="ORF">HKD21_14185</name>
</gene>
<evidence type="ECO:0000256" key="3">
    <source>
        <dbReference type="ARBA" id="ARBA00023163"/>
    </source>
</evidence>
<keyword evidence="3" id="KW-0804">Transcription</keyword>
<evidence type="ECO:0000256" key="2">
    <source>
        <dbReference type="ARBA" id="ARBA00023125"/>
    </source>
</evidence>
<dbReference type="PRINTS" id="PR00598">
    <property type="entry name" value="HTHMARR"/>
</dbReference>
<dbReference type="PANTHER" id="PTHR42756:SF1">
    <property type="entry name" value="TRANSCRIPTIONAL REPRESSOR OF EMRAB OPERON"/>
    <property type="match status" value="1"/>
</dbReference>
<evidence type="ECO:0000259" key="4">
    <source>
        <dbReference type="PROSITE" id="PS50995"/>
    </source>
</evidence>
<dbReference type="PROSITE" id="PS50995">
    <property type="entry name" value="HTH_MARR_2"/>
    <property type="match status" value="1"/>
</dbReference>
<dbReference type="PANTHER" id="PTHR42756">
    <property type="entry name" value="TRANSCRIPTIONAL REGULATOR, MARR"/>
    <property type="match status" value="1"/>
</dbReference>
<reference evidence="5" key="1">
    <citation type="submission" date="2020-04" db="EMBL/GenBank/DDBJ databases">
        <authorList>
            <person name="Sombolestani A."/>
        </authorList>
    </citation>
    <scope>NUCLEOTIDE SEQUENCE</scope>
    <source>
        <strain evidence="5">LMG 27748</strain>
    </source>
</reference>
<keyword evidence="1" id="KW-0805">Transcription regulation</keyword>
<keyword evidence="2" id="KW-0238">DNA-binding</keyword>
<dbReference type="Proteomes" id="UP000630952">
    <property type="component" value="Unassembled WGS sequence"/>
</dbReference>
<dbReference type="InterPro" id="IPR036390">
    <property type="entry name" value="WH_DNA-bd_sf"/>
</dbReference>
<sequence>MNVLSDRLVNLFGALAVGITDRIKKAAFDPTIPGGGETTAAIVVIGHATGLSIDELGRVLGLSHAGTVRLVDRLVAAGFAVRSKALRDRRAVALMLTEAGETRLSAILQRRNETLSEILSHVSNADRLVLERIAETILAQMSDDAVSALTICRLCDERRCYNCPMDAFGRLCCTIRSIGVTRPL</sequence>
<evidence type="ECO:0000256" key="1">
    <source>
        <dbReference type="ARBA" id="ARBA00023015"/>
    </source>
</evidence>
<proteinExistence type="predicted"/>
<dbReference type="Pfam" id="PF12802">
    <property type="entry name" value="MarR_2"/>
    <property type="match status" value="1"/>
</dbReference>
<dbReference type="SUPFAM" id="SSF46785">
    <property type="entry name" value="Winged helix' DNA-binding domain"/>
    <property type="match status" value="1"/>
</dbReference>
<dbReference type="Gene3D" id="1.10.10.10">
    <property type="entry name" value="Winged helix-like DNA-binding domain superfamily/Winged helix DNA-binding domain"/>
    <property type="match status" value="1"/>
</dbReference>
<name>A0ABR9YI10_9PROT</name>
<protein>
    <submittedName>
        <fullName evidence="5">MarR family transcriptional regulator</fullName>
    </submittedName>
</protein>
<reference evidence="5" key="2">
    <citation type="submission" date="2020-11" db="EMBL/GenBank/DDBJ databases">
        <title>Description of novel Gluconobacter species.</title>
        <authorList>
            <person name="Cleenwerck I."/>
            <person name="Cnockaert M."/>
            <person name="Borremans W."/>
            <person name="Wieme A.D."/>
            <person name="De Vuyst L."/>
            <person name="Vandamme P."/>
        </authorList>
    </citation>
    <scope>NUCLEOTIDE SEQUENCE</scope>
    <source>
        <strain evidence="5">LMG 27748</strain>
    </source>
</reference>
<keyword evidence="6" id="KW-1185">Reference proteome</keyword>
<organism evidence="5 6">
    <name type="scientific">Gluconobacter cerevisiae</name>
    <dbReference type="NCBI Taxonomy" id="1379734"/>
    <lineage>
        <taxon>Bacteria</taxon>
        <taxon>Pseudomonadati</taxon>
        <taxon>Pseudomonadota</taxon>
        <taxon>Alphaproteobacteria</taxon>
        <taxon>Acetobacterales</taxon>
        <taxon>Acetobacteraceae</taxon>
        <taxon>Gluconobacter</taxon>
    </lineage>
</organism>
<dbReference type="SMART" id="SM00347">
    <property type="entry name" value="HTH_MARR"/>
    <property type="match status" value="1"/>
</dbReference>
<evidence type="ECO:0000313" key="6">
    <source>
        <dbReference type="Proteomes" id="UP000630952"/>
    </source>
</evidence>
<comment type="caution">
    <text evidence="5">The sequence shown here is derived from an EMBL/GenBank/DDBJ whole genome shotgun (WGS) entry which is preliminary data.</text>
</comment>
<dbReference type="InterPro" id="IPR036388">
    <property type="entry name" value="WH-like_DNA-bd_sf"/>
</dbReference>
<accession>A0ABR9YI10</accession>
<feature type="domain" description="HTH marR-type" evidence="4">
    <location>
        <begin position="1"/>
        <end position="139"/>
    </location>
</feature>
<evidence type="ECO:0000313" key="5">
    <source>
        <dbReference type="EMBL" id="MBF0877969.1"/>
    </source>
</evidence>
<dbReference type="RefSeq" id="WP_194256245.1">
    <property type="nucleotide sequence ID" value="NZ_JABCQO010000029.1"/>
</dbReference>
<dbReference type="InterPro" id="IPR000835">
    <property type="entry name" value="HTH_MarR-typ"/>
</dbReference>